<keyword evidence="11" id="KW-0413">Isomerase</keyword>
<evidence type="ECO:0000256" key="2">
    <source>
        <dbReference type="ARBA" id="ARBA00004389"/>
    </source>
</evidence>
<keyword evidence="4 14" id="KW-0812">Transmembrane</keyword>
<feature type="transmembrane region" description="Helical" evidence="14">
    <location>
        <begin position="6"/>
        <end position="33"/>
    </location>
</feature>
<evidence type="ECO:0000256" key="6">
    <source>
        <dbReference type="ARBA" id="ARBA00022824"/>
    </source>
</evidence>
<evidence type="ECO:0000256" key="9">
    <source>
        <dbReference type="ARBA" id="ARBA00023157"/>
    </source>
</evidence>
<comment type="subcellular location">
    <subcellularLocation>
        <location evidence="2">Endoplasmic reticulum membrane</location>
        <topology evidence="2">Single-pass membrane protein</topology>
    </subcellularLocation>
</comment>
<dbReference type="InterPro" id="IPR013766">
    <property type="entry name" value="Thioredoxin_domain"/>
</dbReference>
<dbReference type="GO" id="GO:0009986">
    <property type="term" value="C:cell surface"/>
    <property type="evidence" value="ECO:0007669"/>
    <property type="project" value="TreeGrafter"/>
</dbReference>
<evidence type="ECO:0000259" key="15">
    <source>
        <dbReference type="PROSITE" id="PS51352"/>
    </source>
</evidence>
<gene>
    <name evidence="16" type="primary">TMX3</name>
    <name evidence="16" type="ORF">AMEX_G6310</name>
</gene>
<dbReference type="InterPro" id="IPR036249">
    <property type="entry name" value="Thioredoxin-like_sf"/>
</dbReference>
<evidence type="ECO:0000256" key="4">
    <source>
        <dbReference type="ARBA" id="ARBA00022692"/>
    </source>
</evidence>
<dbReference type="GO" id="GO:0005789">
    <property type="term" value="C:endoplasmic reticulum membrane"/>
    <property type="evidence" value="ECO:0007669"/>
    <property type="project" value="UniProtKB-SubCell"/>
</dbReference>
<dbReference type="SUPFAM" id="SSF52833">
    <property type="entry name" value="Thioredoxin-like"/>
    <property type="match status" value="1"/>
</dbReference>
<dbReference type="PROSITE" id="PS51352">
    <property type="entry name" value="THIOREDOXIN_2"/>
    <property type="match status" value="1"/>
</dbReference>
<keyword evidence="8 14" id="KW-0472">Membrane</keyword>
<comment type="caution">
    <text evidence="16">The sequence shown here is derived from an EMBL/GenBank/DDBJ whole genome shotgun (WGS) entry which is preliminary data.</text>
</comment>
<feature type="domain" description="Thioredoxin" evidence="15">
    <location>
        <begin position="22"/>
        <end position="136"/>
    </location>
</feature>
<reference evidence="16 17" key="1">
    <citation type="submission" date="2021-07" db="EMBL/GenBank/DDBJ databases">
        <authorList>
            <person name="Imarazene B."/>
            <person name="Zahm M."/>
            <person name="Klopp C."/>
            <person name="Cabau C."/>
            <person name="Beille S."/>
            <person name="Jouanno E."/>
            <person name="Castinel A."/>
            <person name="Lluch J."/>
            <person name="Gil L."/>
            <person name="Kuchtly C."/>
            <person name="Lopez Roques C."/>
            <person name="Donnadieu C."/>
            <person name="Parrinello H."/>
            <person name="Journot L."/>
            <person name="Du K."/>
            <person name="Schartl M."/>
            <person name="Retaux S."/>
            <person name="Guiguen Y."/>
        </authorList>
    </citation>
    <scope>NUCLEOTIDE SEQUENCE [LARGE SCALE GENOMIC DNA]</scope>
    <source>
        <strain evidence="16">Pach_M1</strain>
        <tissue evidence="16">Testis</tissue>
    </source>
</reference>
<keyword evidence="9" id="KW-1015">Disulfide bond</keyword>
<organism evidence="16 17">
    <name type="scientific">Astyanax mexicanus</name>
    <name type="common">Blind cave fish</name>
    <name type="synonym">Astyanax fasciatus mexicanus</name>
    <dbReference type="NCBI Taxonomy" id="7994"/>
    <lineage>
        <taxon>Eukaryota</taxon>
        <taxon>Metazoa</taxon>
        <taxon>Chordata</taxon>
        <taxon>Craniata</taxon>
        <taxon>Vertebrata</taxon>
        <taxon>Euteleostomi</taxon>
        <taxon>Actinopterygii</taxon>
        <taxon>Neopterygii</taxon>
        <taxon>Teleostei</taxon>
        <taxon>Ostariophysi</taxon>
        <taxon>Characiformes</taxon>
        <taxon>Characoidei</taxon>
        <taxon>Acestrorhamphidae</taxon>
        <taxon>Acestrorhamphinae</taxon>
        <taxon>Astyanax</taxon>
    </lineage>
</organism>
<dbReference type="Pfam" id="PF13848">
    <property type="entry name" value="Thioredoxin_6"/>
    <property type="match status" value="1"/>
</dbReference>
<evidence type="ECO:0000256" key="14">
    <source>
        <dbReference type="SAM" id="Phobius"/>
    </source>
</evidence>
<comment type="function">
    <text evidence="13">Probable disulfide isomerase, which participates in the folding of proteins containing disulfide bonds. May act as a dithiol oxidase. Acts as a regulator of endoplasmic reticulum-mitochondria contact sites via its ability to regulate redox signals.</text>
</comment>
<protein>
    <recommendedName>
        <fullName evidence="3">protein disulfide-isomerase</fullName>
        <ecNumber evidence="3">5.3.4.1</ecNumber>
    </recommendedName>
</protein>
<evidence type="ECO:0000256" key="1">
    <source>
        <dbReference type="ARBA" id="ARBA00001182"/>
    </source>
</evidence>
<dbReference type="OrthoDB" id="74910at2759"/>
<evidence type="ECO:0000256" key="7">
    <source>
        <dbReference type="ARBA" id="ARBA00022989"/>
    </source>
</evidence>
<dbReference type="EMBL" id="JAICCE010000004">
    <property type="protein sequence ID" value="KAG9278434.1"/>
    <property type="molecule type" value="Genomic_DNA"/>
</dbReference>
<dbReference type="Gene3D" id="3.40.30.10">
    <property type="entry name" value="Glutaredoxin"/>
    <property type="match status" value="1"/>
</dbReference>
<keyword evidence="5" id="KW-0732">Signal</keyword>
<evidence type="ECO:0000256" key="12">
    <source>
        <dbReference type="ARBA" id="ARBA00023284"/>
    </source>
</evidence>
<comment type="catalytic activity">
    <reaction evidence="1">
        <text>Catalyzes the rearrangement of -S-S- bonds in proteins.</text>
        <dbReference type="EC" id="5.3.4.1"/>
    </reaction>
</comment>
<dbReference type="Proteomes" id="UP000752171">
    <property type="component" value="Unassembled WGS sequence"/>
</dbReference>
<dbReference type="FunFam" id="3.40.30.10:FF:000121">
    <property type="entry name" value="protein disulfide-isomerase TMX3 isoform X1"/>
    <property type="match status" value="1"/>
</dbReference>
<feature type="transmembrane region" description="Helical" evidence="14">
    <location>
        <begin position="376"/>
        <end position="401"/>
    </location>
</feature>
<evidence type="ECO:0000313" key="16">
    <source>
        <dbReference type="EMBL" id="KAG9278434.1"/>
    </source>
</evidence>
<dbReference type="Pfam" id="PF00085">
    <property type="entry name" value="Thioredoxin"/>
    <property type="match status" value="1"/>
</dbReference>
<evidence type="ECO:0000256" key="8">
    <source>
        <dbReference type="ARBA" id="ARBA00023136"/>
    </source>
</evidence>
<keyword evidence="10" id="KW-0325">Glycoprotein</keyword>
<dbReference type="PANTHER" id="PTHR46426:SF1">
    <property type="entry name" value="PROTEIN DISULFIDE-ISOMERASE TMX3"/>
    <property type="match status" value="1"/>
</dbReference>
<evidence type="ECO:0000256" key="5">
    <source>
        <dbReference type="ARBA" id="ARBA00022729"/>
    </source>
</evidence>
<keyword evidence="6" id="KW-0256">Endoplasmic reticulum</keyword>
<keyword evidence="7 14" id="KW-1133">Transmembrane helix</keyword>
<dbReference type="EC" id="5.3.4.1" evidence="3"/>
<name>A0A8T2M5K2_ASTMX</name>
<dbReference type="InterPro" id="IPR052250">
    <property type="entry name" value="PDI_TMX3"/>
</dbReference>
<dbReference type="GO" id="GO:0003756">
    <property type="term" value="F:protein disulfide isomerase activity"/>
    <property type="evidence" value="ECO:0007669"/>
    <property type="project" value="UniProtKB-EC"/>
</dbReference>
<evidence type="ECO:0000256" key="13">
    <source>
        <dbReference type="ARBA" id="ARBA00045246"/>
    </source>
</evidence>
<evidence type="ECO:0000256" key="3">
    <source>
        <dbReference type="ARBA" id="ARBA00012723"/>
    </source>
</evidence>
<keyword evidence="12" id="KW-0676">Redox-active center</keyword>
<accession>A0A8T2M5K2</accession>
<dbReference type="PANTHER" id="PTHR46426">
    <property type="entry name" value="PROTEIN DISULFIDE-ISOMERASE TMX3"/>
    <property type="match status" value="1"/>
</dbReference>
<evidence type="ECO:0000256" key="10">
    <source>
        <dbReference type="ARBA" id="ARBA00023180"/>
    </source>
</evidence>
<evidence type="ECO:0000313" key="17">
    <source>
        <dbReference type="Proteomes" id="UP000752171"/>
    </source>
</evidence>
<proteinExistence type="predicted"/>
<dbReference type="AlphaFoldDB" id="A0A8T2M5K2"/>
<evidence type="ECO:0000256" key="11">
    <source>
        <dbReference type="ARBA" id="ARBA00023235"/>
    </source>
</evidence>
<sequence length="442" mass="50354">MLVCVLIVFYLFYLFILNLLAFLLGLTLVSAYVEELDDKFNDFRKSEPWLVEFYAPWCEFCKTFEPIWYEVGAELKSLGSPVTVGKIDTTVYTNVATEYAIRGYPAIILLKGEKSYEYKGPRTKDGIIEFTNRVAGPVVRSLTSAQLFQHATSRHDLFFLYIGGRSPLKGLYYKVAADFIIHNYFFSAPEDVLPKSVTLQEVPAVAVFKDGTYYVYNEEHDGNLSAWVDQERFRCYFQMDSFTLYQMGDRTKLVALTVLEEKNPSADSIRYKSLMEKVATEYRDHYKTDFQFGYMHGNDYINGFIMGELEIPSLIVMNMTIDGYYLPESKIETTEELLQFLSSVLDGQSQLLGGNGFLRRIKRMCYRLLTTIKTSYASAPFVTCFLFSLPLGLVLIIIWGMCTAVPVDDDNGEGALLAAGIRPEVKQRKGSAQKTIEAKKDD</sequence>